<gene>
    <name evidence="2" type="ORF">EVAR_26828_1</name>
</gene>
<comment type="caution">
    <text evidence="2">The sequence shown here is derived from an EMBL/GenBank/DDBJ whole genome shotgun (WGS) entry which is preliminary data.</text>
</comment>
<reference evidence="2 3" key="1">
    <citation type="journal article" date="2019" name="Commun. Biol.">
        <title>The bagworm genome reveals a unique fibroin gene that provides high tensile strength.</title>
        <authorList>
            <person name="Kono N."/>
            <person name="Nakamura H."/>
            <person name="Ohtoshi R."/>
            <person name="Tomita M."/>
            <person name="Numata K."/>
            <person name="Arakawa K."/>
        </authorList>
    </citation>
    <scope>NUCLEOTIDE SEQUENCE [LARGE SCALE GENOMIC DNA]</scope>
</reference>
<dbReference type="OrthoDB" id="7482088at2759"/>
<dbReference type="Proteomes" id="UP000299102">
    <property type="component" value="Unassembled WGS sequence"/>
</dbReference>
<feature type="domain" description="Mos1 transposase HTH" evidence="1">
    <location>
        <begin position="7"/>
        <end position="54"/>
    </location>
</feature>
<organism evidence="2 3">
    <name type="scientific">Eumeta variegata</name>
    <name type="common">Bagworm moth</name>
    <name type="synonym">Eumeta japonica</name>
    <dbReference type="NCBI Taxonomy" id="151549"/>
    <lineage>
        <taxon>Eukaryota</taxon>
        <taxon>Metazoa</taxon>
        <taxon>Ecdysozoa</taxon>
        <taxon>Arthropoda</taxon>
        <taxon>Hexapoda</taxon>
        <taxon>Insecta</taxon>
        <taxon>Pterygota</taxon>
        <taxon>Neoptera</taxon>
        <taxon>Endopterygota</taxon>
        <taxon>Lepidoptera</taxon>
        <taxon>Glossata</taxon>
        <taxon>Ditrysia</taxon>
        <taxon>Tineoidea</taxon>
        <taxon>Psychidae</taxon>
        <taxon>Oiketicinae</taxon>
        <taxon>Eumeta</taxon>
    </lineage>
</organism>
<accession>A0A4C1VYZ0</accession>
<dbReference type="EMBL" id="BGZK01000431">
    <property type="protein sequence ID" value="GBP43154.1"/>
    <property type="molecule type" value="Genomic_DNA"/>
</dbReference>
<dbReference type="Gene3D" id="1.10.10.1450">
    <property type="match status" value="1"/>
</dbReference>
<keyword evidence="3" id="KW-1185">Reference proteome</keyword>
<dbReference type="Pfam" id="PF17906">
    <property type="entry name" value="HTH_48"/>
    <property type="match status" value="1"/>
</dbReference>
<name>A0A4C1VYZ0_EUMVA</name>
<sequence length="272" mass="30022">MTESNVEIRYSLEFYYVKGKNSMQAAKKICNVYRPNAVPARVAQNSFKRFQSGNFDVKGSPTVEIGCEGRYLRGEVGEDRKEAWYRGGKKGEVYIQYVTKLFRDRTNRRLVAVPSRCAEQRSFFAAFADGSVGNSPPHNDVKQIAVSTQTPLAEVARKAVVARRGLPLPAFSPRTVLMYSAAVGGEGAVALQVREAAPGELGPHDHDLLADLLHAAADITTGFSNEGKLSVDQTGLSSRRRSRSSRFPGSVARDRLRHLCITFPLAVFSLYY</sequence>
<protein>
    <recommendedName>
        <fullName evidence="1">Mos1 transposase HTH domain-containing protein</fullName>
    </recommendedName>
</protein>
<proteinExistence type="predicted"/>
<evidence type="ECO:0000313" key="2">
    <source>
        <dbReference type="EMBL" id="GBP43154.1"/>
    </source>
</evidence>
<evidence type="ECO:0000313" key="3">
    <source>
        <dbReference type="Proteomes" id="UP000299102"/>
    </source>
</evidence>
<dbReference type="InterPro" id="IPR041426">
    <property type="entry name" value="Mos1_HTH"/>
</dbReference>
<evidence type="ECO:0000259" key="1">
    <source>
        <dbReference type="Pfam" id="PF17906"/>
    </source>
</evidence>
<dbReference type="AlphaFoldDB" id="A0A4C1VYZ0"/>